<reference evidence="1 2" key="1">
    <citation type="submission" date="2021-10" db="EMBL/GenBank/DDBJ databases">
        <authorList>
            <person name="Chen M."/>
        </authorList>
    </citation>
    <scope>NUCLEOTIDE SEQUENCE [LARGE SCALE GENOMIC DNA]</scope>
    <source>
        <strain evidence="1 2">H3-26</strain>
    </source>
</reference>
<dbReference type="PANTHER" id="PTHR11102">
    <property type="entry name" value="SEL-1-LIKE PROTEIN"/>
    <property type="match status" value="1"/>
</dbReference>
<dbReference type="EMBL" id="JAJAWG010000002">
    <property type="protein sequence ID" value="MCB5195666.1"/>
    <property type="molecule type" value="Genomic_DNA"/>
</dbReference>
<dbReference type="SUPFAM" id="SSF81901">
    <property type="entry name" value="HCP-like"/>
    <property type="match status" value="1"/>
</dbReference>
<evidence type="ECO:0000313" key="1">
    <source>
        <dbReference type="EMBL" id="MCB5195666.1"/>
    </source>
</evidence>
<keyword evidence="2" id="KW-1185">Reference proteome</keyword>
<dbReference type="Proteomes" id="UP001198034">
    <property type="component" value="Unassembled WGS sequence"/>
</dbReference>
<dbReference type="Gene3D" id="1.25.40.10">
    <property type="entry name" value="Tetratricopeptide repeat domain"/>
    <property type="match status" value="1"/>
</dbReference>
<sequence length="244" mass="26703">MLNKLCILFFSITVVFNQAGAEGIDFAEIIKNIKPTKEELLKENKRMQVVTKKANNGNMNAQYELGLYENSRGNGTVAAVWFLAAAQQGLAEAQFKIGQKEYIGRDIPQNKDNAITWFQMAGNQGHAEAQIMSGFMYQNGEAGAKDDITAANWYAKSIGSGDLRGRFLLATMYANGSGVEKNLIIAYGLANGTTFDPSFVSKLEDILTVEEKKLGQCLTRLISRNLSLDDAVIILDSPSLNGKC</sequence>
<dbReference type="RefSeq" id="WP_226763456.1">
    <property type="nucleotide sequence ID" value="NZ_JAJAWG010000002.1"/>
</dbReference>
<protein>
    <submittedName>
        <fullName evidence="1">Sel1 repeat family protein</fullName>
    </submittedName>
</protein>
<gene>
    <name evidence="1" type="ORF">LG219_05110</name>
</gene>
<dbReference type="InterPro" id="IPR050767">
    <property type="entry name" value="Sel1_AlgK"/>
</dbReference>
<organism evidence="1 2">
    <name type="scientific">Deefgea salmonis</name>
    <dbReference type="NCBI Taxonomy" id="2875502"/>
    <lineage>
        <taxon>Bacteria</taxon>
        <taxon>Pseudomonadati</taxon>
        <taxon>Pseudomonadota</taxon>
        <taxon>Betaproteobacteria</taxon>
        <taxon>Neisseriales</taxon>
        <taxon>Chitinibacteraceae</taxon>
        <taxon>Deefgea</taxon>
    </lineage>
</organism>
<dbReference type="InterPro" id="IPR006597">
    <property type="entry name" value="Sel1-like"/>
</dbReference>
<evidence type="ECO:0000313" key="2">
    <source>
        <dbReference type="Proteomes" id="UP001198034"/>
    </source>
</evidence>
<dbReference type="Pfam" id="PF08238">
    <property type="entry name" value="Sel1"/>
    <property type="match status" value="4"/>
</dbReference>
<dbReference type="PANTHER" id="PTHR11102:SF160">
    <property type="entry name" value="ERAD-ASSOCIATED E3 UBIQUITIN-PROTEIN LIGASE COMPONENT HRD3"/>
    <property type="match status" value="1"/>
</dbReference>
<comment type="caution">
    <text evidence="1">The sequence shown here is derived from an EMBL/GenBank/DDBJ whole genome shotgun (WGS) entry which is preliminary data.</text>
</comment>
<accession>A0ABS8BJG2</accession>
<dbReference type="InterPro" id="IPR011990">
    <property type="entry name" value="TPR-like_helical_dom_sf"/>
</dbReference>
<proteinExistence type="predicted"/>
<name>A0ABS8BJG2_9NEIS</name>
<dbReference type="SMART" id="SM00671">
    <property type="entry name" value="SEL1"/>
    <property type="match status" value="4"/>
</dbReference>